<dbReference type="InParanoid" id="D6RM55"/>
<reference evidence="2 3" key="1">
    <citation type="journal article" date="2010" name="Proc. Natl. Acad. Sci. U.S.A.">
        <title>Insights into evolution of multicellular fungi from the assembled chromosomes of the mushroom Coprinopsis cinerea (Coprinus cinereus).</title>
        <authorList>
            <person name="Stajich J.E."/>
            <person name="Wilke S.K."/>
            <person name="Ahren D."/>
            <person name="Au C.H."/>
            <person name="Birren B.W."/>
            <person name="Borodovsky M."/>
            <person name="Burns C."/>
            <person name="Canback B."/>
            <person name="Casselton L.A."/>
            <person name="Cheng C.K."/>
            <person name="Deng J."/>
            <person name="Dietrich F.S."/>
            <person name="Fargo D.C."/>
            <person name="Farman M.L."/>
            <person name="Gathman A.C."/>
            <person name="Goldberg J."/>
            <person name="Guigo R."/>
            <person name="Hoegger P.J."/>
            <person name="Hooker J.B."/>
            <person name="Huggins A."/>
            <person name="James T.Y."/>
            <person name="Kamada T."/>
            <person name="Kilaru S."/>
            <person name="Kodira C."/>
            <person name="Kues U."/>
            <person name="Kupfer D."/>
            <person name="Kwan H.S."/>
            <person name="Lomsadze A."/>
            <person name="Li W."/>
            <person name="Lilly W.W."/>
            <person name="Ma L.J."/>
            <person name="Mackey A.J."/>
            <person name="Manning G."/>
            <person name="Martin F."/>
            <person name="Muraguchi H."/>
            <person name="Natvig D.O."/>
            <person name="Palmerini H."/>
            <person name="Ramesh M.A."/>
            <person name="Rehmeyer C.J."/>
            <person name="Roe B.A."/>
            <person name="Shenoy N."/>
            <person name="Stanke M."/>
            <person name="Ter-Hovhannisyan V."/>
            <person name="Tunlid A."/>
            <person name="Velagapudi R."/>
            <person name="Vision T.J."/>
            <person name="Zeng Q."/>
            <person name="Zolan M.E."/>
            <person name="Pukkila P.J."/>
        </authorList>
    </citation>
    <scope>NUCLEOTIDE SEQUENCE [LARGE SCALE GENOMIC DNA]</scope>
    <source>
        <strain evidence="3">Okayama-7 / 130 / ATCC MYA-4618 / FGSC 9003</strain>
    </source>
</reference>
<protein>
    <submittedName>
        <fullName evidence="2">Uncharacterized protein</fullName>
    </submittedName>
</protein>
<dbReference type="GeneID" id="9379274"/>
<keyword evidence="3" id="KW-1185">Reference proteome</keyword>
<feature type="region of interest" description="Disordered" evidence="1">
    <location>
        <begin position="1"/>
        <end position="43"/>
    </location>
</feature>
<comment type="caution">
    <text evidence="2">The sequence shown here is derived from an EMBL/GenBank/DDBJ whole genome shotgun (WGS) entry which is preliminary data.</text>
</comment>
<name>D6RM55_COPC7</name>
<dbReference type="Proteomes" id="UP000001861">
    <property type="component" value="Unassembled WGS sequence"/>
</dbReference>
<dbReference type="AlphaFoldDB" id="D6RM55"/>
<evidence type="ECO:0000256" key="1">
    <source>
        <dbReference type="SAM" id="MobiDB-lite"/>
    </source>
</evidence>
<proteinExistence type="predicted"/>
<dbReference type="KEGG" id="cci:CC1G_14515"/>
<dbReference type="EMBL" id="AACS02000004">
    <property type="protein sequence ID" value="EFI28022.1"/>
    <property type="molecule type" value="Genomic_DNA"/>
</dbReference>
<dbReference type="RefSeq" id="XP_002911516.1">
    <property type="nucleotide sequence ID" value="XM_002911470.1"/>
</dbReference>
<dbReference type="HOGENOM" id="CLU_1026774_0_0_1"/>
<feature type="compositionally biased region" description="Basic and acidic residues" evidence="1">
    <location>
        <begin position="9"/>
        <end position="26"/>
    </location>
</feature>
<feature type="compositionally biased region" description="Basic residues" evidence="1">
    <location>
        <begin position="27"/>
        <end position="39"/>
    </location>
</feature>
<organism evidence="2 3">
    <name type="scientific">Coprinopsis cinerea (strain Okayama-7 / 130 / ATCC MYA-4618 / FGSC 9003)</name>
    <name type="common">Inky cap fungus</name>
    <name type="synonym">Hormographiella aspergillata</name>
    <dbReference type="NCBI Taxonomy" id="240176"/>
    <lineage>
        <taxon>Eukaryota</taxon>
        <taxon>Fungi</taxon>
        <taxon>Dikarya</taxon>
        <taxon>Basidiomycota</taxon>
        <taxon>Agaricomycotina</taxon>
        <taxon>Agaricomycetes</taxon>
        <taxon>Agaricomycetidae</taxon>
        <taxon>Agaricales</taxon>
        <taxon>Agaricineae</taxon>
        <taxon>Psathyrellaceae</taxon>
        <taxon>Coprinopsis</taxon>
    </lineage>
</organism>
<gene>
    <name evidence="2" type="ORF">CC1G_14515</name>
</gene>
<accession>D6RM55</accession>
<sequence length="265" mass="31470">MARPSKYATESERQEAKRLKNREYYQRNRHKILASRTSKKKDPDLLLAAGRPRKYHTKEEVQEAKRRASRQYYHRNRKGPIWVLSGRPEVPPLRDISRKSLPDWLAPQLVPQYRKLQDLQTKFRLMTSANRFQELRNISIQYLKSRRIQDIDSEVEKYNSMYNLAQEQEDIILSAEGSARGPLYVKAREMTAEIRGHVHLIEDMLSYALVGYSTFSRKYFREELDFQKEWRQQDPTAYVQSGPARTTEDSRTMTTPYPYGVVYNR</sequence>
<evidence type="ECO:0000313" key="2">
    <source>
        <dbReference type="EMBL" id="EFI28022.1"/>
    </source>
</evidence>
<dbReference type="VEuPathDB" id="FungiDB:CC1G_14515"/>
<evidence type="ECO:0000313" key="3">
    <source>
        <dbReference type="Proteomes" id="UP000001861"/>
    </source>
</evidence>